<keyword evidence="1" id="KW-0812">Transmembrane</keyword>
<feature type="transmembrane region" description="Helical" evidence="1">
    <location>
        <begin position="200"/>
        <end position="225"/>
    </location>
</feature>
<evidence type="ECO:0000313" key="2">
    <source>
        <dbReference type="EMBL" id="AKB37912.1"/>
    </source>
</evidence>
<evidence type="ECO:0000256" key="1">
    <source>
        <dbReference type="SAM" id="Phobius"/>
    </source>
</evidence>
<protein>
    <submittedName>
        <fullName evidence="2">Uncharacterized protein</fullName>
    </submittedName>
</protein>
<dbReference type="STRING" id="1434118.MSSAC_3322"/>
<proteinExistence type="predicted"/>
<keyword evidence="1" id="KW-0472">Membrane</keyword>
<reference evidence="2 3" key="1">
    <citation type="submission" date="2014-07" db="EMBL/GenBank/DDBJ databases">
        <title>Methanogenic archaea and the global carbon cycle.</title>
        <authorList>
            <person name="Henriksen J.R."/>
            <person name="Luke J."/>
            <person name="Reinhart S."/>
            <person name="Benedict M.N."/>
            <person name="Youngblut N.D."/>
            <person name="Metcalf M.E."/>
            <person name="Whitaker R.J."/>
            <person name="Metcalf W.W."/>
        </authorList>
    </citation>
    <scope>NUCLEOTIDE SEQUENCE [LARGE SCALE GENOMIC DNA]</scope>
    <source>
        <strain evidence="2 3">C2J</strain>
    </source>
</reference>
<feature type="transmembrane region" description="Helical" evidence="1">
    <location>
        <begin position="74"/>
        <end position="94"/>
    </location>
</feature>
<feature type="transmembrane region" description="Helical" evidence="1">
    <location>
        <begin position="124"/>
        <end position="147"/>
    </location>
</feature>
<dbReference type="Proteomes" id="UP000033123">
    <property type="component" value="Chromosome"/>
</dbReference>
<feature type="transmembrane region" description="Helical" evidence="1">
    <location>
        <begin position="316"/>
        <end position="337"/>
    </location>
</feature>
<feature type="transmembrane region" description="Helical" evidence="1">
    <location>
        <begin position="237"/>
        <end position="258"/>
    </location>
</feature>
<dbReference type="EMBL" id="CP009508">
    <property type="protein sequence ID" value="AKB37912.1"/>
    <property type="molecule type" value="Genomic_DNA"/>
</dbReference>
<name>A0A0E3PRD6_9EURY</name>
<feature type="transmembrane region" description="Helical" evidence="1">
    <location>
        <begin position="349"/>
        <end position="369"/>
    </location>
</feature>
<dbReference type="PATRIC" id="fig|1434118.4.peg.4295"/>
<evidence type="ECO:0000313" key="3">
    <source>
        <dbReference type="Proteomes" id="UP000033123"/>
    </source>
</evidence>
<sequence length="435" mass="51402">MRINYRSSLHHFENKIVQIIPQVYRDDYNTINTLYKWTFIGIIIRLIFMPFAAHSDLISTYHRSYLILNGSTSVNLYTLTQIMQSLFLLVYQYFIPLNELLMYQGSTSCSTSHWLDTFVQNHTVFRALFLFKIPYLLFDFASGITLLHILNEKSKGILAYKFWMVNPIIIFSVYIFGRYETIPIFFVLLSLYFAKREKTYLSVFMLSIAITERAYPLFFLPFYVLGLGKNLYEKIKLSFTGIFLFLLQSVIFKIYSILTNIPSENIVESHFSDYLLSMNFEIGYGQTVYIFIAMYAFLGIYFLGIHHKNFEKIWEFSLATLLVLYATSIFHPHYFSWFTPFIAIAITKYQRFLGIHFIQVFCFIFYTFYWQEAMAGWLFASISPQYIIHLSSPFDLIDKLYPAIKVVNIFRSILSGSLIYMLFEILAHKNEENNE</sequence>
<dbReference type="HOGENOM" id="CLU_613799_0_0_2"/>
<dbReference type="KEGG" id="msj:MSSAC_3322"/>
<feature type="transmembrane region" description="Helical" evidence="1">
    <location>
        <begin position="168"/>
        <end position="194"/>
    </location>
</feature>
<accession>A0A0E3PRD6</accession>
<keyword evidence="1" id="KW-1133">Transmembrane helix</keyword>
<feature type="transmembrane region" description="Helical" evidence="1">
    <location>
        <begin position="282"/>
        <end position="304"/>
    </location>
</feature>
<gene>
    <name evidence="2" type="ORF">MSSAC_3322</name>
</gene>
<organism evidence="2 3">
    <name type="scientific">Methanosarcina siciliae C2J</name>
    <dbReference type="NCBI Taxonomy" id="1434118"/>
    <lineage>
        <taxon>Archaea</taxon>
        <taxon>Methanobacteriati</taxon>
        <taxon>Methanobacteriota</taxon>
        <taxon>Stenosarchaea group</taxon>
        <taxon>Methanomicrobia</taxon>
        <taxon>Methanosarcinales</taxon>
        <taxon>Methanosarcinaceae</taxon>
        <taxon>Methanosarcina</taxon>
    </lineage>
</organism>
<dbReference type="AlphaFoldDB" id="A0A0E3PRD6"/>